<reference evidence="4 5" key="1">
    <citation type="submission" date="2014-11" db="EMBL/GenBank/DDBJ databases">
        <authorList>
            <person name="Zhu J."/>
            <person name="Qi W."/>
            <person name="Song R."/>
        </authorList>
    </citation>
    <scope>NUCLEOTIDE SEQUENCE [LARGE SCALE GENOMIC DNA]</scope>
</reference>
<evidence type="ECO:0000256" key="2">
    <source>
        <dbReference type="ARBA" id="ARBA00023043"/>
    </source>
</evidence>
<dbReference type="GO" id="GO:0085020">
    <property type="term" value="P:protein K6-linked ubiquitination"/>
    <property type="evidence" value="ECO:0007669"/>
    <property type="project" value="TreeGrafter"/>
</dbReference>
<protein>
    <submittedName>
        <fullName evidence="4">Uncharacterized protein</fullName>
    </submittedName>
</protein>
<evidence type="ECO:0000256" key="3">
    <source>
        <dbReference type="PROSITE-ProRule" id="PRU00023"/>
    </source>
</evidence>
<feature type="repeat" description="ANK" evidence="3">
    <location>
        <begin position="37"/>
        <end position="61"/>
    </location>
</feature>
<name>A0A0G4F5H8_VITBC</name>
<dbReference type="InterPro" id="IPR036770">
    <property type="entry name" value="Ankyrin_rpt-contain_sf"/>
</dbReference>
<evidence type="ECO:0000313" key="4">
    <source>
        <dbReference type="EMBL" id="CEM07000.1"/>
    </source>
</evidence>
<dbReference type="Proteomes" id="UP000041254">
    <property type="component" value="Unassembled WGS sequence"/>
</dbReference>
<dbReference type="InterPro" id="IPR002110">
    <property type="entry name" value="Ankyrin_rpt"/>
</dbReference>
<accession>A0A0G4F5H8</accession>
<gene>
    <name evidence="4" type="ORF">Vbra_4147</name>
</gene>
<keyword evidence="1" id="KW-0677">Repeat</keyword>
<dbReference type="PROSITE" id="PS50088">
    <property type="entry name" value="ANK_REPEAT"/>
    <property type="match status" value="2"/>
</dbReference>
<evidence type="ECO:0000313" key="5">
    <source>
        <dbReference type="Proteomes" id="UP000041254"/>
    </source>
</evidence>
<dbReference type="Pfam" id="PF12796">
    <property type="entry name" value="Ank_2"/>
    <property type="match status" value="1"/>
</dbReference>
<dbReference type="AlphaFoldDB" id="A0A0G4F5H8"/>
<dbReference type="SMART" id="SM00248">
    <property type="entry name" value="ANK"/>
    <property type="match status" value="2"/>
</dbReference>
<feature type="repeat" description="ANK" evidence="3">
    <location>
        <begin position="3"/>
        <end position="25"/>
    </location>
</feature>
<dbReference type="PROSITE" id="PS50297">
    <property type="entry name" value="ANK_REP_REGION"/>
    <property type="match status" value="2"/>
</dbReference>
<dbReference type="Gene3D" id="1.25.40.20">
    <property type="entry name" value="Ankyrin repeat-containing domain"/>
    <property type="match status" value="1"/>
</dbReference>
<dbReference type="SUPFAM" id="SSF48403">
    <property type="entry name" value="Ankyrin repeat"/>
    <property type="match status" value="1"/>
</dbReference>
<dbReference type="STRING" id="1169540.A0A0G4F5H8"/>
<dbReference type="PANTHER" id="PTHR24171">
    <property type="entry name" value="ANKYRIN REPEAT DOMAIN-CONTAINING PROTEIN 39-RELATED"/>
    <property type="match status" value="1"/>
</dbReference>
<keyword evidence="5" id="KW-1185">Reference proteome</keyword>
<proteinExistence type="predicted"/>
<dbReference type="OrthoDB" id="445661at2759"/>
<dbReference type="InParanoid" id="A0A0G4F5H8"/>
<keyword evidence="2 3" id="KW-0040">ANK repeat</keyword>
<sequence>MQSGRNALHWAAREGHVAAVNKLMEWDPKLIDARNEHGTTPFIKAANKGHVDVMKALLEWGGGALLDIKNIFGDTPWDKAEGKPEIREIMQKYKR</sequence>
<dbReference type="PANTHER" id="PTHR24171:SF8">
    <property type="entry name" value="BRCA1-ASSOCIATED RING DOMAIN PROTEIN 1"/>
    <property type="match status" value="1"/>
</dbReference>
<organism evidence="4 5">
    <name type="scientific">Vitrella brassicaformis (strain CCMP3155)</name>
    <dbReference type="NCBI Taxonomy" id="1169540"/>
    <lineage>
        <taxon>Eukaryota</taxon>
        <taxon>Sar</taxon>
        <taxon>Alveolata</taxon>
        <taxon>Colpodellida</taxon>
        <taxon>Vitrellaceae</taxon>
        <taxon>Vitrella</taxon>
    </lineage>
</organism>
<dbReference type="GO" id="GO:0004842">
    <property type="term" value="F:ubiquitin-protein transferase activity"/>
    <property type="evidence" value="ECO:0007669"/>
    <property type="project" value="TreeGrafter"/>
</dbReference>
<dbReference type="VEuPathDB" id="CryptoDB:Vbra_4147"/>
<evidence type="ECO:0000256" key="1">
    <source>
        <dbReference type="ARBA" id="ARBA00022737"/>
    </source>
</evidence>
<dbReference type="EMBL" id="CDMY01000374">
    <property type="protein sequence ID" value="CEM07000.1"/>
    <property type="molecule type" value="Genomic_DNA"/>
</dbReference>